<organism evidence="2">
    <name type="scientific">Brachypodium distachyon</name>
    <name type="common">Purple false brome</name>
    <name type="synonym">Trachynia distachya</name>
    <dbReference type="NCBI Taxonomy" id="15368"/>
    <lineage>
        <taxon>Eukaryota</taxon>
        <taxon>Viridiplantae</taxon>
        <taxon>Streptophyta</taxon>
        <taxon>Embryophyta</taxon>
        <taxon>Tracheophyta</taxon>
        <taxon>Spermatophyta</taxon>
        <taxon>Magnoliopsida</taxon>
        <taxon>Liliopsida</taxon>
        <taxon>Poales</taxon>
        <taxon>Poaceae</taxon>
        <taxon>BOP clade</taxon>
        <taxon>Pooideae</taxon>
        <taxon>Stipodae</taxon>
        <taxon>Brachypodieae</taxon>
        <taxon>Brachypodium</taxon>
    </lineage>
</organism>
<feature type="region of interest" description="Disordered" evidence="1">
    <location>
        <begin position="1"/>
        <end position="37"/>
    </location>
</feature>
<reference evidence="2 3" key="1">
    <citation type="journal article" date="2010" name="Nature">
        <title>Genome sequencing and analysis of the model grass Brachypodium distachyon.</title>
        <authorList>
            <consortium name="International Brachypodium Initiative"/>
        </authorList>
    </citation>
    <scope>NUCLEOTIDE SEQUENCE [LARGE SCALE GENOMIC DNA]</scope>
    <source>
        <strain evidence="2 3">Bd21</strain>
    </source>
</reference>
<dbReference type="Proteomes" id="UP000008810">
    <property type="component" value="Chromosome 1"/>
</dbReference>
<evidence type="ECO:0000313" key="4">
    <source>
        <dbReference type="Proteomes" id="UP000008810"/>
    </source>
</evidence>
<proteinExistence type="predicted"/>
<evidence type="ECO:0000313" key="3">
    <source>
        <dbReference type="EnsemblPlants" id="KQK18349"/>
    </source>
</evidence>
<feature type="compositionally biased region" description="Basic and acidic residues" evidence="1">
    <location>
        <begin position="163"/>
        <end position="175"/>
    </location>
</feature>
<keyword evidence="4" id="KW-1185">Reference proteome</keyword>
<gene>
    <name evidence="2" type="ORF">BRADI_1g41871v3</name>
</gene>
<dbReference type="EnsemblPlants" id="KQK18349">
    <property type="protein sequence ID" value="KQK18349"/>
    <property type="gene ID" value="BRADI_1g41871v3"/>
</dbReference>
<accession>A0A0Q3H703</accession>
<dbReference type="Gramene" id="KQK18349">
    <property type="protein sequence ID" value="KQK18349"/>
    <property type="gene ID" value="BRADI_1g41871v3"/>
</dbReference>
<evidence type="ECO:0000256" key="1">
    <source>
        <dbReference type="SAM" id="MobiDB-lite"/>
    </source>
</evidence>
<feature type="compositionally biased region" description="Polar residues" evidence="1">
    <location>
        <begin position="177"/>
        <end position="190"/>
    </location>
</feature>
<dbReference type="EMBL" id="CM000880">
    <property type="protein sequence ID" value="KQK18349.1"/>
    <property type="molecule type" value="Genomic_DNA"/>
</dbReference>
<dbReference type="AlphaFoldDB" id="A0A0Q3H703"/>
<evidence type="ECO:0000313" key="2">
    <source>
        <dbReference type="EMBL" id="KQK18349.1"/>
    </source>
</evidence>
<protein>
    <submittedName>
        <fullName evidence="2 3">Uncharacterized protein</fullName>
    </submittedName>
</protein>
<feature type="compositionally biased region" description="Low complexity" evidence="1">
    <location>
        <begin position="26"/>
        <end position="36"/>
    </location>
</feature>
<reference evidence="3" key="3">
    <citation type="submission" date="2018-08" db="UniProtKB">
        <authorList>
            <consortium name="EnsemblPlants"/>
        </authorList>
    </citation>
    <scope>IDENTIFICATION</scope>
    <source>
        <strain evidence="3">cv. Bd21</strain>
    </source>
</reference>
<dbReference type="InParanoid" id="A0A0Q3H703"/>
<dbReference type="ExpressionAtlas" id="A0A0Q3H703">
    <property type="expression patterns" value="baseline"/>
</dbReference>
<name>A0A0Q3H703_BRADI</name>
<sequence>MAAESRRRVARRTVVRRSGGDRRLARATSRRSGGARAWHEPALRAAAAVAGACGATAGGTAMPCAAVRNGGRGRVRARSVTAAMDGERRRRTARQETAGEMETALRCLPTGDGNKDPHAAVSRRLLPYSPSPFLQCKFLNIMCLLLPRLLRDVPPPPTPGLRLKMEQPQRDDARTLADSSSSPFLVSTHPSPFPVRGHGSELEEVGPVHVQEHVAGDHGHEGALAAPRRRPRWRWRWAGGRGGRRARRRACDEDGERRQIARSGRSTCPVNFGVIRWQLND</sequence>
<feature type="region of interest" description="Disordered" evidence="1">
    <location>
        <begin position="159"/>
        <end position="191"/>
    </location>
</feature>
<reference evidence="2" key="2">
    <citation type="submission" date="2017-06" db="EMBL/GenBank/DDBJ databases">
        <title>WGS assembly of Brachypodium distachyon.</title>
        <authorList>
            <consortium name="The International Brachypodium Initiative"/>
            <person name="Lucas S."/>
            <person name="Harmon-Smith M."/>
            <person name="Lail K."/>
            <person name="Tice H."/>
            <person name="Grimwood J."/>
            <person name="Bruce D."/>
            <person name="Barry K."/>
            <person name="Shu S."/>
            <person name="Lindquist E."/>
            <person name="Wang M."/>
            <person name="Pitluck S."/>
            <person name="Vogel J.P."/>
            <person name="Garvin D.F."/>
            <person name="Mockler T.C."/>
            <person name="Schmutz J."/>
            <person name="Rokhsar D."/>
            <person name="Bevan M.W."/>
        </authorList>
    </citation>
    <scope>NUCLEOTIDE SEQUENCE</scope>
    <source>
        <strain evidence="2">Bd21</strain>
    </source>
</reference>